<dbReference type="Gene3D" id="3.30.1330.60">
    <property type="entry name" value="OmpA-like domain"/>
    <property type="match status" value="1"/>
</dbReference>
<dbReference type="STRING" id="393003.SAMN05660461_5627"/>
<dbReference type="InterPro" id="IPR006665">
    <property type="entry name" value="OmpA-like"/>
</dbReference>
<keyword evidence="8" id="KW-1185">Reference proteome</keyword>
<evidence type="ECO:0000256" key="5">
    <source>
        <dbReference type="SAM" id="MobiDB-lite"/>
    </source>
</evidence>
<accession>A0A1T5PAG8</accession>
<dbReference type="Pfam" id="PF00691">
    <property type="entry name" value="OmpA"/>
    <property type="match status" value="1"/>
</dbReference>
<dbReference type="PROSITE" id="PS51257">
    <property type="entry name" value="PROKAR_LIPOPROTEIN"/>
    <property type="match status" value="1"/>
</dbReference>
<protein>
    <submittedName>
        <fullName evidence="7">OmpA family protein</fullName>
    </submittedName>
</protein>
<dbReference type="InterPro" id="IPR006664">
    <property type="entry name" value="OMP_bac"/>
</dbReference>
<name>A0A1T5PAG8_9BACT</name>
<feature type="region of interest" description="Disordered" evidence="5">
    <location>
        <begin position="25"/>
        <end position="47"/>
    </location>
</feature>
<reference evidence="7 8" key="1">
    <citation type="submission" date="2017-02" db="EMBL/GenBank/DDBJ databases">
        <authorList>
            <person name="Peterson S.W."/>
        </authorList>
    </citation>
    <scope>NUCLEOTIDE SEQUENCE [LARGE SCALE GENOMIC DNA]</scope>
    <source>
        <strain evidence="7 8">DSM 18108</strain>
    </source>
</reference>
<dbReference type="PRINTS" id="PR01021">
    <property type="entry name" value="OMPADOMAIN"/>
</dbReference>
<evidence type="ECO:0000313" key="7">
    <source>
        <dbReference type="EMBL" id="SKD09735.1"/>
    </source>
</evidence>
<evidence type="ECO:0000256" key="3">
    <source>
        <dbReference type="ARBA" id="ARBA00023237"/>
    </source>
</evidence>
<proteinExistence type="predicted"/>
<dbReference type="InterPro" id="IPR050330">
    <property type="entry name" value="Bact_OuterMem_StrucFunc"/>
</dbReference>
<comment type="subcellular location">
    <subcellularLocation>
        <location evidence="1">Cell outer membrane</location>
    </subcellularLocation>
</comment>
<evidence type="ECO:0000256" key="2">
    <source>
        <dbReference type="ARBA" id="ARBA00023136"/>
    </source>
</evidence>
<feature type="region of interest" description="Disordered" evidence="5">
    <location>
        <begin position="303"/>
        <end position="336"/>
    </location>
</feature>
<keyword evidence="3" id="KW-0998">Cell outer membrane</keyword>
<dbReference type="EMBL" id="FUZZ01000005">
    <property type="protein sequence ID" value="SKD09735.1"/>
    <property type="molecule type" value="Genomic_DNA"/>
</dbReference>
<dbReference type="PANTHER" id="PTHR30329:SF21">
    <property type="entry name" value="LIPOPROTEIN YIAD-RELATED"/>
    <property type="match status" value="1"/>
</dbReference>
<gene>
    <name evidence="7" type="ORF">SAMN05660461_5627</name>
</gene>
<keyword evidence="2 4" id="KW-0472">Membrane</keyword>
<dbReference type="Proteomes" id="UP000190166">
    <property type="component" value="Unassembled WGS sequence"/>
</dbReference>
<dbReference type="InterPro" id="IPR036737">
    <property type="entry name" value="OmpA-like_sf"/>
</dbReference>
<dbReference type="SUPFAM" id="SSF103088">
    <property type="entry name" value="OmpA-like"/>
    <property type="match status" value="1"/>
</dbReference>
<dbReference type="CDD" id="cd07185">
    <property type="entry name" value="OmpA_C-like"/>
    <property type="match status" value="1"/>
</dbReference>
<sequence length="336" mass="36921">MNIRSLLFGISALIFAYACNNEGKQQAATADSTPKTDVVTPTEEKQEKGTTAFNINDVPVSEKELGPFPFFTLPEGLTTMNKPVERKFDRLFFAIDGKMTPLEGRIWKSNVVEIKQNDWSLPFFEKSYDEAIKAAGGVKIFDGSITQEEYDRYSQGASYLGEDGSIGYTEENIKTYIIRRANGGDIYIQLTGNSAQGKLDILQQEGFKQTITMLKADEISKELNQKGKAILYINFDTDKSTLKPDGKDAVAEITKALKASPGLKVAVNGYTDNTGNDAHNLQLSKDRAKAVLDALVSSGIDKSRLSSEGFGSLQPIADNSSEEGKAKNRRVELVKK</sequence>
<dbReference type="PROSITE" id="PS51123">
    <property type="entry name" value="OMPA_2"/>
    <property type="match status" value="1"/>
</dbReference>
<dbReference type="AlphaFoldDB" id="A0A1T5PAG8"/>
<feature type="compositionally biased region" description="Basic and acidic residues" evidence="5">
    <location>
        <begin position="322"/>
        <end position="336"/>
    </location>
</feature>
<evidence type="ECO:0000259" key="6">
    <source>
        <dbReference type="PROSITE" id="PS51123"/>
    </source>
</evidence>
<dbReference type="PANTHER" id="PTHR30329">
    <property type="entry name" value="STATOR ELEMENT OF FLAGELLAR MOTOR COMPLEX"/>
    <property type="match status" value="1"/>
</dbReference>
<dbReference type="RefSeq" id="WP_143313729.1">
    <property type="nucleotide sequence ID" value="NZ_FUZZ01000005.1"/>
</dbReference>
<evidence type="ECO:0000256" key="4">
    <source>
        <dbReference type="PROSITE-ProRule" id="PRU00473"/>
    </source>
</evidence>
<feature type="compositionally biased region" description="Polar residues" evidence="5">
    <location>
        <begin position="25"/>
        <end position="35"/>
    </location>
</feature>
<feature type="domain" description="OmpA-like" evidence="6">
    <location>
        <begin position="222"/>
        <end position="336"/>
    </location>
</feature>
<evidence type="ECO:0000313" key="8">
    <source>
        <dbReference type="Proteomes" id="UP000190166"/>
    </source>
</evidence>
<dbReference type="GO" id="GO:0009279">
    <property type="term" value="C:cell outer membrane"/>
    <property type="evidence" value="ECO:0007669"/>
    <property type="project" value="UniProtKB-SubCell"/>
</dbReference>
<organism evidence="7 8">
    <name type="scientific">Chitinophaga ginsengisegetis</name>
    <dbReference type="NCBI Taxonomy" id="393003"/>
    <lineage>
        <taxon>Bacteria</taxon>
        <taxon>Pseudomonadati</taxon>
        <taxon>Bacteroidota</taxon>
        <taxon>Chitinophagia</taxon>
        <taxon>Chitinophagales</taxon>
        <taxon>Chitinophagaceae</taxon>
        <taxon>Chitinophaga</taxon>
    </lineage>
</organism>
<evidence type="ECO:0000256" key="1">
    <source>
        <dbReference type="ARBA" id="ARBA00004442"/>
    </source>
</evidence>